<dbReference type="Proteomes" id="UP000198654">
    <property type="component" value="Unassembled WGS sequence"/>
</dbReference>
<feature type="transmembrane region" description="Helical" evidence="9">
    <location>
        <begin position="416"/>
        <end position="437"/>
    </location>
</feature>
<dbReference type="InterPro" id="IPR000515">
    <property type="entry name" value="MetI-like"/>
</dbReference>
<evidence type="ECO:0000256" key="3">
    <source>
        <dbReference type="ARBA" id="ARBA00016864"/>
    </source>
</evidence>
<evidence type="ECO:0000313" key="12">
    <source>
        <dbReference type="Proteomes" id="UP000198654"/>
    </source>
</evidence>
<evidence type="ECO:0000313" key="11">
    <source>
        <dbReference type="EMBL" id="SDL52334.1"/>
    </source>
</evidence>
<evidence type="ECO:0000256" key="2">
    <source>
        <dbReference type="ARBA" id="ARBA00007069"/>
    </source>
</evidence>
<evidence type="ECO:0000256" key="9">
    <source>
        <dbReference type="RuleBase" id="RU363043"/>
    </source>
</evidence>
<evidence type="ECO:0000256" key="6">
    <source>
        <dbReference type="ARBA" id="ARBA00022692"/>
    </source>
</evidence>
<dbReference type="RefSeq" id="WP_089727840.1">
    <property type="nucleotide sequence ID" value="NZ_FNGI01000004.1"/>
</dbReference>
<evidence type="ECO:0000256" key="7">
    <source>
        <dbReference type="ARBA" id="ARBA00022989"/>
    </source>
</evidence>
<dbReference type="InterPro" id="IPR005672">
    <property type="entry name" value="Phosphate_PstA"/>
</dbReference>
<name>A0A1G9KRV3_9GAMM</name>
<feature type="transmembrane region" description="Helical" evidence="9">
    <location>
        <begin position="366"/>
        <end position="386"/>
    </location>
</feature>
<dbReference type="PANTHER" id="PTHR43470">
    <property type="entry name" value="PHOSPHATE TRANSPORT SYSTEM PERMEASE PROTEIN PSTA-RELATED"/>
    <property type="match status" value="1"/>
</dbReference>
<dbReference type="Gene3D" id="1.10.3720.10">
    <property type="entry name" value="MetI-like"/>
    <property type="match status" value="1"/>
</dbReference>
<organism evidence="11 12">
    <name type="scientific">Modicisalibacter muralis</name>
    <dbReference type="NCBI Taxonomy" id="119000"/>
    <lineage>
        <taxon>Bacteria</taxon>
        <taxon>Pseudomonadati</taxon>
        <taxon>Pseudomonadota</taxon>
        <taxon>Gammaproteobacteria</taxon>
        <taxon>Oceanospirillales</taxon>
        <taxon>Halomonadaceae</taxon>
        <taxon>Modicisalibacter</taxon>
    </lineage>
</organism>
<feature type="domain" description="ABC transmembrane type-1" evidence="10">
    <location>
        <begin position="280"/>
        <end position="512"/>
    </location>
</feature>
<protein>
    <recommendedName>
        <fullName evidence="3 9">Phosphate transport system permease protein PstA</fullName>
    </recommendedName>
</protein>
<proteinExistence type="inferred from homology"/>
<dbReference type="GO" id="GO:0005315">
    <property type="term" value="F:phosphate transmembrane transporter activity"/>
    <property type="evidence" value="ECO:0007669"/>
    <property type="project" value="InterPro"/>
</dbReference>
<dbReference type="STRING" id="119000.SAMN05661010_01887"/>
<reference evidence="11 12" key="1">
    <citation type="submission" date="2016-10" db="EMBL/GenBank/DDBJ databases">
        <authorList>
            <person name="de Groot N.N."/>
        </authorList>
    </citation>
    <scope>NUCLEOTIDE SEQUENCE [LARGE SCALE GENOMIC DNA]</scope>
    <source>
        <strain evidence="11 12">DSM 14789</strain>
    </source>
</reference>
<dbReference type="AlphaFoldDB" id="A0A1G9KRV3"/>
<feature type="transmembrane region" description="Helical" evidence="9">
    <location>
        <begin position="493"/>
        <end position="515"/>
    </location>
</feature>
<dbReference type="InterPro" id="IPR035906">
    <property type="entry name" value="MetI-like_sf"/>
</dbReference>
<feature type="transmembrane region" description="Helical" evidence="9">
    <location>
        <begin position="325"/>
        <end position="346"/>
    </location>
</feature>
<dbReference type="GO" id="GO:0005886">
    <property type="term" value="C:plasma membrane"/>
    <property type="evidence" value="ECO:0007669"/>
    <property type="project" value="UniProtKB-SubCell"/>
</dbReference>
<keyword evidence="6 9" id="KW-0812">Transmembrane</keyword>
<dbReference type="Pfam" id="PF00528">
    <property type="entry name" value="BPD_transp_1"/>
    <property type="match status" value="1"/>
</dbReference>
<keyword evidence="12" id="KW-1185">Reference proteome</keyword>
<dbReference type="PROSITE" id="PS50928">
    <property type="entry name" value="ABC_TM1"/>
    <property type="match status" value="1"/>
</dbReference>
<comment type="subcellular location">
    <subcellularLocation>
        <location evidence="9">Cell inner membrane</location>
        <topology evidence="9">Multi-pass membrane protein</topology>
    </subcellularLocation>
    <subcellularLocation>
        <location evidence="1">Cell membrane</location>
        <topology evidence="1">Multi-pass membrane protein</topology>
    </subcellularLocation>
</comment>
<keyword evidence="4" id="KW-0813">Transport</keyword>
<dbReference type="SUPFAM" id="SSF161098">
    <property type="entry name" value="MetI-like"/>
    <property type="match status" value="1"/>
</dbReference>
<keyword evidence="8 9" id="KW-0472">Membrane</keyword>
<comment type="caution">
    <text evidence="9">Lacks conserved residue(s) required for the propagation of feature annotation.</text>
</comment>
<dbReference type="OrthoDB" id="9807065at2"/>
<gene>
    <name evidence="11" type="ORF">SAMN05661010_01887</name>
</gene>
<dbReference type="EMBL" id="FNGI01000004">
    <property type="protein sequence ID" value="SDL52334.1"/>
    <property type="molecule type" value="Genomic_DNA"/>
</dbReference>
<comment type="similarity">
    <text evidence="2 9">Belongs to the binding-protein-dependent transport system permease family. CysTW subfamily.</text>
</comment>
<keyword evidence="5 9" id="KW-1003">Cell membrane</keyword>
<feature type="transmembrane region" description="Helical" evidence="9">
    <location>
        <begin position="276"/>
        <end position="305"/>
    </location>
</feature>
<accession>A0A1G9KRV3</accession>
<dbReference type="NCBIfam" id="TIGR00974">
    <property type="entry name" value="3a0107s02c"/>
    <property type="match status" value="1"/>
</dbReference>
<evidence type="ECO:0000256" key="5">
    <source>
        <dbReference type="ARBA" id="ARBA00022475"/>
    </source>
</evidence>
<evidence type="ECO:0000256" key="4">
    <source>
        <dbReference type="ARBA" id="ARBA00022448"/>
    </source>
</evidence>
<sequence length="528" mass="57339">MKRWRRGEGGWPWLAAGSVAVSLLMVAALVALLGARGLAHFWPADVELVTLSDGSRFAGQRVRHVETRAETQAKAGGGARTQVLYLTGNRDLDGQYWRWVDAERITKRETPAGLIVLERQRWGEFIGRLVALREDGATQLTRDAGDDALWQALQARLARVEALRERREWLRENRVAPLARRLAAGGEADSQSQHAELTAQLKAARARIADVQRALARDSLVLESVDGRRLAQPLGEVLAAWRPNAMSPFAKLASWGQRLWAFLSEGPRAANGAGGVWPAIFGTVLMVLLMSLIVTPFGVLAAVYLNEVARQGPLISLVRIAVRNLAGVPSIVYGVFGLGVLVYGIGGSLDQWLFSEALPSPTFGTGGLLWASLTLALLTLPVVIVATEEGLARIPVHQREGALALGATRYETLRHVVLPMAMPAMLTGVILAVARAAGEVAPLMLVGAAKLAPQVPVDGEFPFLHLDSKFMHLGYHLYNVGFLGGDVERAMPLVYAIALLLVLVIAVLNLTAIFLRHHLRARHRGPYR</sequence>
<dbReference type="GO" id="GO:0035435">
    <property type="term" value="P:phosphate ion transmembrane transport"/>
    <property type="evidence" value="ECO:0007669"/>
    <property type="project" value="InterPro"/>
</dbReference>
<keyword evidence="7 9" id="KW-1133">Transmembrane helix</keyword>
<evidence type="ECO:0000256" key="8">
    <source>
        <dbReference type="ARBA" id="ARBA00023136"/>
    </source>
</evidence>
<evidence type="ECO:0000259" key="10">
    <source>
        <dbReference type="PROSITE" id="PS50928"/>
    </source>
</evidence>
<dbReference type="CDD" id="cd06261">
    <property type="entry name" value="TM_PBP2"/>
    <property type="match status" value="1"/>
</dbReference>
<evidence type="ECO:0000256" key="1">
    <source>
        <dbReference type="ARBA" id="ARBA00004651"/>
    </source>
</evidence>
<dbReference type="PANTHER" id="PTHR43470:SF6">
    <property type="entry name" value="PHOSPHATE TRANSPORT SYSTEM PERMEASE PROTEIN PSTA"/>
    <property type="match status" value="1"/>
</dbReference>